<feature type="domain" description="UspA" evidence="2">
    <location>
        <begin position="156"/>
        <end position="288"/>
    </location>
</feature>
<evidence type="ECO:0000313" key="4">
    <source>
        <dbReference type="Proteomes" id="UP000319865"/>
    </source>
</evidence>
<dbReference type="Gene3D" id="3.40.50.620">
    <property type="entry name" value="HUPs"/>
    <property type="match status" value="2"/>
</dbReference>
<protein>
    <submittedName>
        <fullName evidence="3">Universal stress protein family protein</fullName>
    </submittedName>
</protein>
<proteinExistence type="inferred from homology"/>
<dbReference type="SUPFAM" id="SSF52402">
    <property type="entry name" value="Adenine nucleotide alpha hydrolases-like"/>
    <property type="match status" value="2"/>
</dbReference>
<dbReference type="Proteomes" id="UP000319865">
    <property type="component" value="Unassembled WGS sequence"/>
</dbReference>
<comment type="similarity">
    <text evidence="1">Belongs to the universal stress protein A family.</text>
</comment>
<dbReference type="PANTHER" id="PTHR46268:SF6">
    <property type="entry name" value="UNIVERSAL STRESS PROTEIN UP12"/>
    <property type="match status" value="1"/>
</dbReference>
<dbReference type="InterPro" id="IPR006016">
    <property type="entry name" value="UspA"/>
</dbReference>
<dbReference type="OrthoDB" id="3174546at2"/>
<organism evidence="3 4">
    <name type="scientific">Blastococcus colisei</name>
    <dbReference type="NCBI Taxonomy" id="1564162"/>
    <lineage>
        <taxon>Bacteria</taxon>
        <taxon>Bacillati</taxon>
        <taxon>Actinomycetota</taxon>
        <taxon>Actinomycetes</taxon>
        <taxon>Geodermatophilales</taxon>
        <taxon>Geodermatophilaceae</taxon>
        <taxon>Blastococcus</taxon>
    </lineage>
</organism>
<feature type="domain" description="UspA" evidence="2">
    <location>
        <begin position="10"/>
        <end position="142"/>
    </location>
</feature>
<dbReference type="InterPro" id="IPR014729">
    <property type="entry name" value="Rossmann-like_a/b/a_fold"/>
</dbReference>
<comment type="caution">
    <text evidence="3">The sequence shown here is derived from an EMBL/GenBank/DDBJ whole genome shotgun (WGS) entry which is preliminary data.</text>
</comment>
<dbReference type="RefSeq" id="WP_142026045.1">
    <property type="nucleotide sequence ID" value="NZ_VFQE01000001.1"/>
</dbReference>
<dbReference type="PRINTS" id="PR01438">
    <property type="entry name" value="UNVRSLSTRESS"/>
</dbReference>
<sequence length="308" mass="31595">MSSPADRPPVVVPVPTASEDALDWAAAEAAARGLSLRLVHPFRTPLPVDPFGLAPPADVPPPRTTAAQLLDDALRRARAVAADLVVETALVPGSTRRVLLHESRTAGLLVLGGHSSDPFSRVRAVRARLRLAAVAACPVTVVGALPRAAGPRPSPRVVVGIDGTPTSGAAVGFAVRAARQRGIALAVVHAWTADPPADLEGVCACRVATEADALRLVDRTLAPWRAEFPDVPVTADVRSSDAASALVAVSDGAALVVLGAPGRHPLTRGFGAVGPAVLARVGSPVVVVGHEGWGTATTRRGVRRLSSR</sequence>
<keyword evidence="4" id="KW-1185">Reference proteome</keyword>
<dbReference type="Pfam" id="PF00582">
    <property type="entry name" value="Usp"/>
    <property type="match status" value="2"/>
</dbReference>
<dbReference type="InterPro" id="IPR006015">
    <property type="entry name" value="Universal_stress_UspA"/>
</dbReference>
<dbReference type="AlphaFoldDB" id="A0A543PHL3"/>
<evidence type="ECO:0000313" key="3">
    <source>
        <dbReference type="EMBL" id="TQN43571.1"/>
    </source>
</evidence>
<evidence type="ECO:0000259" key="2">
    <source>
        <dbReference type="Pfam" id="PF00582"/>
    </source>
</evidence>
<accession>A0A543PHL3</accession>
<name>A0A543PHL3_9ACTN</name>
<gene>
    <name evidence="3" type="ORF">FHU33_3022</name>
</gene>
<dbReference type="EMBL" id="VFQE01000001">
    <property type="protein sequence ID" value="TQN43571.1"/>
    <property type="molecule type" value="Genomic_DNA"/>
</dbReference>
<evidence type="ECO:0000256" key="1">
    <source>
        <dbReference type="ARBA" id="ARBA00008791"/>
    </source>
</evidence>
<reference evidence="3 4" key="1">
    <citation type="submission" date="2019-06" db="EMBL/GenBank/DDBJ databases">
        <title>Sequencing the genomes of 1000 actinobacteria strains.</title>
        <authorList>
            <person name="Klenk H.-P."/>
        </authorList>
    </citation>
    <scope>NUCLEOTIDE SEQUENCE [LARGE SCALE GENOMIC DNA]</scope>
    <source>
        <strain evidence="3 4">DSM 46837</strain>
    </source>
</reference>
<dbReference type="PANTHER" id="PTHR46268">
    <property type="entry name" value="STRESS RESPONSE PROTEIN NHAX"/>
    <property type="match status" value="1"/>
</dbReference>